<feature type="transmembrane region" description="Helical" evidence="13">
    <location>
        <begin position="260"/>
        <end position="280"/>
    </location>
</feature>
<evidence type="ECO:0000259" key="14">
    <source>
        <dbReference type="Pfam" id="PF04084"/>
    </source>
</evidence>
<dbReference type="GO" id="GO:0005886">
    <property type="term" value="C:plasma membrane"/>
    <property type="evidence" value="ECO:0007669"/>
    <property type="project" value="UniProtKB-SubCell"/>
</dbReference>
<dbReference type="STRING" id="1381753.V2YWI9"/>
<evidence type="ECO:0000256" key="6">
    <source>
        <dbReference type="ARBA" id="ARBA00022705"/>
    </source>
</evidence>
<dbReference type="PANTHER" id="PTHR14052:SF0">
    <property type="entry name" value="ORIGIN RECOGNITION COMPLEX SUBUNIT 2"/>
    <property type="match status" value="1"/>
</dbReference>
<evidence type="ECO:0000256" key="4">
    <source>
        <dbReference type="ARBA" id="ARBA00022475"/>
    </source>
</evidence>
<comment type="subcellular location">
    <subcellularLocation>
        <location evidence="2">Cell membrane</location>
        <topology evidence="2">Multi-pass membrane protein</topology>
    </subcellularLocation>
    <subcellularLocation>
        <location evidence="1">Nucleus</location>
    </subcellularLocation>
</comment>
<dbReference type="GO" id="GO:0003688">
    <property type="term" value="F:DNA replication origin binding"/>
    <property type="evidence" value="ECO:0007669"/>
    <property type="project" value="TreeGrafter"/>
</dbReference>
<evidence type="ECO:0000256" key="3">
    <source>
        <dbReference type="ARBA" id="ARBA00007421"/>
    </source>
</evidence>
<evidence type="ECO:0000259" key="15">
    <source>
        <dbReference type="Pfam" id="PF24882"/>
    </source>
</evidence>
<dbReference type="Pfam" id="PF24882">
    <property type="entry name" value="WHD_ORC2"/>
    <property type="match status" value="1"/>
</dbReference>
<comment type="similarity">
    <text evidence="10">Belongs to the fluoride channel Fluc/FEX (TC 1.A.43) family.</text>
</comment>
<dbReference type="InterPro" id="IPR003691">
    <property type="entry name" value="FluC"/>
</dbReference>
<keyword evidence="5 13" id="KW-0812">Transmembrane</keyword>
<evidence type="ECO:0000256" key="7">
    <source>
        <dbReference type="ARBA" id="ARBA00022989"/>
    </source>
</evidence>
<reference evidence="16 17" key="1">
    <citation type="journal article" date="2014" name="BMC Genomics">
        <title>Genome and secretome analysis of the hemibiotrophic fungal pathogen, Moniliophthora roreri, which causes frosty pod rot disease of cacao: mechanisms of the biotrophic and necrotrophic phases.</title>
        <authorList>
            <person name="Meinhardt L.W."/>
            <person name="Costa G.G.L."/>
            <person name="Thomazella D.P.T."/>
            <person name="Teixeira P.J.P.L."/>
            <person name="Carazzolle M.F."/>
            <person name="Schuster S.C."/>
            <person name="Carlson J.E."/>
            <person name="Guiltinan M.J."/>
            <person name="Mieczkowski P."/>
            <person name="Farmer A."/>
            <person name="Ramaraj T."/>
            <person name="Crozier J."/>
            <person name="Davis R.E."/>
            <person name="Shao J."/>
            <person name="Melnick R.L."/>
            <person name="Pereira G.A.G."/>
            <person name="Bailey B.A."/>
        </authorList>
    </citation>
    <scope>NUCLEOTIDE SEQUENCE [LARGE SCALE GENOMIC DNA]</scope>
    <source>
        <strain evidence="16 17">MCA 2997</strain>
    </source>
</reference>
<dbReference type="Pfam" id="PF02537">
    <property type="entry name" value="CRCB"/>
    <property type="match status" value="2"/>
</dbReference>
<accession>V2YWI9</accession>
<dbReference type="GO" id="GO:0006260">
    <property type="term" value="P:DNA replication"/>
    <property type="evidence" value="ECO:0007669"/>
    <property type="project" value="UniProtKB-KW"/>
</dbReference>
<feature type="domain" description="Origin recognition complex subunit 2 RecA-like" evidence="14">
    <location>
        <begin position="454"/>
        <end position="613"/>
    </location>
</feature>
<gene>
    <name evidence="16" type="ORF">Moror_7409</name>
</gene>
<organism evidence="16 17">
    <name type="scientific">Moniliophthora roreri (strain MCA 2997)</name>
    <name type="common">Cocoa frosty pod rot fungus</name>
    <name type="synonym">Crinipellis roreri</name>
    <dbReference type="NCBI Taxonomy" id="1381753"/>
    <lineage>
        <taxon>Eukaryota</taxon>
        <taxon>Fungi</taxon>
        <taxon>Dikarya</taxon>
        <taxon>Basidiomycota</taxon>
        <taxon>Agaricomycotina</taxon>
        <taxon>Agaricomycetes</taxon>
        <taxon>Agaricomycetidae</taxon>
        <taxon>Agaricales</taxon>
        <taxon>Marasmiineae</taxon>
        <taxon>Marasmiaceae</taxon>
        <taxon>Moniliophthora</taxon>
    </lineage>
</organism>
<keyword evidence="8 13" id="KW-0472">Membrane</keyword>
<feature type="transmembrane region" description="Helical" evidence="13">
    <location>
        <begin position="167"/>
        <end position="187"/>
    </location>
</feature>
<evidence type="ECO:0000256" key="13">
    <source>
        <dbReference type="SAM" id="Phobius"/>
    </source>
</evidence>
<feature type="transmembrane region" description="Helical" evidence="13">
    <location>
        <begin position="88"/>
        <end position="108"/>
    </location>
</feature>
<keyword evidence="6" id="KW-0235">DNA replication</keyword>
<evidence type="ECO:0000313" key="17">
    <source>
        <dbReference type="Proteomes" id="UP000017559"/>
    </source>
</evidence>
<dbReference type="AlphaFoldDB" id="V2YWI9"/>
<evidence type="ECO:0000256" key="2">
    <source>
        <dbReference type="ARBA" id="ARBA00004651"/>
    </source>
</evidence>
<dbReference type="PANTHER" id="PTHR14052">
    <property type="entry name" value="ORIGIN RECOGNITION COMPLEX SUBUNIT 2"/>
    <property type="match status" value="1"/>
</dbReference>
<protein>
    <submittedName>
        <fullName evidence="16">Dna replication origin binding protein</fullName>
    </submittedName>
</protein>
<dbReference type="OrthoDB" id="346673at2759"/>
<evidence type="ECO:0000313" key="16">
    <source>
        <dbReference type="EMBL" id="ESK96064.1"/>
    </source>
</evidence>
<keyword evidence="17" id="KW-1185">Reference proteome</keyword>
<keyword evidence="7 13" id="KW-1133">Transmembrane helix</keyword>
<name>V2YWI9_MONRO</name>
<feature type="transmembrane region" description="Helical" evidence="13">
    <location>
        <begin position="199"/>
        <end position="221"/>
    </location>
</feature>
<evidence type="ECO:0000256" key="1">
    <source>
        <dbReference type="ARBA" id="ARBA00004123"/>
    </source>
</evidence>
<dbReference type="GO" id="GO:0005664">
    <property type="term" value="C:nuclear origin of replication recognition complex"/>
    <property type="evidence" value="ECO:0007669"/>
    <property type="project" value="TreeGrafter"/>
</dbReference>
<keyword evidence="4" id="KW-1003">Cell membrane</keyword>
<keyword evidence="9" id="KW-0539">Nucleus</keyword>
<dbReference type="InterPro" id="IPR007220">
    <property type="entry name" value="ORC2"/>
</dbReference>
<evidence type="ECO:0000256" key="8">
    <source>
        <dbReference type="ARBA" id="ARBA00023136"/>
    </source>
</evidence>
<dbReference type="HOGENOM" id="CLU_362497_0_0_1"/>
<dbReference type="KEGG" id="mrr:Moror_7409"/>
<feature type="transmembrane region" description="Helical" evidence="13">
    <location>
        <begin position="227"/>
        <end position="248"/>
    </location>
</feature>
<feature type="compositionally biased region" description="Acidic residues" evidence="12">
    <location>
        <begin position="353"/>
        <end position="370"/>
    </location>
</feature>
<evidence type="ECO:0000256" key="11">
    <source>
        <dbReference type="ARBA" id="ARBA00035585"/>
    </source>
</evidence>
<evidence type="ECO:0000256" key="5">
    <source>
        <dbReference type="ARBA" id="ARBA00022692"/>
    </source>
</evidence>
<evidence type="ECO:0000256" key="12">
    <source>
        <dbReference type="SAM" id="MobiDB-lite"/>
    </source>
</evidence>
<evidence type="ECO:0000256" key="9">
    <source>
        <dbReference type="ARBA" id="ARBA00023242"/>
    </source>
</evidence>
<dbReference type="EMBL" id="AWSO01000055">
    <property type="protein sequence ID" value="ESK96064.1"/>
    <property type="molecule type" value="Genomic_DNA"/>
</dbReference>
<comment type="similarity">
    <text evidence="3">Belongs to the ORC2 family.</text>
</comment>
<feature type="domain" description="Origin recognition complex subunit 2 winged-helix" evidence="15">
    <location>
        <begin position="699"/>
        <end position="758"/>
    </location>
</feature>
<feature type="transmembrane region" description="Helical" evidence="13">
    <location>
        <begin position="55"/>
        <end position="76"/>
    </location>
</feature>
<proteinExistence type="inferred from homology"/>
<comment type="caution">
    <text evidence="16">The sequence shown here is derived from an EMBL/GenBank/DDBJ whole genome shotgun (WGS) entry which is preliminary data.</text>
</comment>
<dbReference type="Pfam" id="PF04084">
    <property type="entry name" value="RecA-like_ORC2"/>
    <property type="match status" value="1"/>
</dbReference>
<comment type="catalytic activity">
    <reaction evidence="11">
        <text>fluoride(in) = fluoride(out)</text>
        <dbReference type="Rhea" id="RHEA:76159"/>
        <dbReference type="ChEBI" id="CHEBI:17051"/>
    </reaction>
    <physiologicalReaction direction="left-to-right" evidence="11">
        <dbReference type="Rhea" id="RHEA:76160"/>
    </physiologicalReaction>
</comment>
<dbReference type="Proteomes" id="UP000017559">
    <property type="component" value="Unassembled WGS sequence"/>
</dbReference>
<sequence>MTTKQDSVNVRVQQFDVDDDNDNVESIHESIASIDRPPSQVRNHPLPLPKTYHPFSLHVLALLIPSSIFGVLARLGLQALATYDGQSIFPLAYVQSVGCLIMGFAIPFKGTIGDFYGPLYTAITTGFCGSLTTFSGWQLDVFNSWINAGGAQRGGLRDFMDGLTKTVFTLSISLASISFGTYLAKLVEPCVPRLQPPRRVVRVTITALSILLYAATLPTYFRLSPRFRHQATAALLFAFPGTLTRYILSLKLNPLFSSMPIGTFAANAGGTALLAAFHVLQGISSEPVSPTACSILQGLGDGYCGCLTTIRQLLVLVILGPSLLSGVQKERTYAQVHHRFAMNHHDQDASSSSEDDGPLVDSGSEEEQEDDNRSPTRSPSKAKKNAKNKTIDTAPIIVQTSFDAYFTYSASRAQTSNNVFSSLVTPLSTEEYAEATAGLSKQPLKSDILTEPSRSALFSRLMLQLRANFNIICYGFGSKRRLLNEFAVERCAKIGSVVVANGFQPDFNLKDMFRAVENNVPGFPSSQSTSIESQVQRIREFFDHSKSEKKRHLYLIIHNIDSPLLRTPKTQSLLSSLAQCPGIHIVASIDHINAPLIFSSSQLVSCNWLWADLTTLASYDYELRFADRTSLSGAHEGGASRKTRLEAGTAAAVLSESAALHVLASVTAKAKKLFVLVGTRQLEAMNEAGVVDVTASSEDYQQYAIGYDGLFNLARDNFVATNDTGLRGVLGEFRDHSLIVGTQGGSAGEILWIPLRKERLERVLEKLNSEQ</sequence>
<feature type="region of interest" description="Disordered" evidence="12">
    <location>
        <begin position="345"/>
        <end position="387"/>
    </location>
</feature>
<dbReference type="InterPro" id="IPR056773">
    <property type="entry name" value="WHD_ORC2"/>
</dbReference>
<dbReference type="InterPro" id="IPR056772">
    <property type="entry name" value="RecA-like_ORC2"/>
</dbReference>
<evidence type="ECO:0000256" key="10">
    <source>
        <dbReference type="ARBA" id="ARBA00035120"/>
    </source>
</evidence>